<keyword evidence="1" id="KW-0472">Membrane</keyword>
<sequence>MKARLNEGFTLKDFYKVIIIRIFLYKNITIYLFIFLGYSNE</sequence>
<proteinExistence type="predicted"/>
<keyword evidence="1" id="KW-0812">Transmembrane</keyword>
<evidence type="ECO:0000313" key="2">
    <source>
        <dbReference type="EMBL" id="MBK1809962.1"/>
    </source>
</evidence>
<keyword evidence="1" id="KW-1133">Transmembrane helix</keyword>
<gene>
    <name evidence="2" type="ORF">JHL18_04810</name>
</gene>
<dbReference type="Proteomes" id="UP000596739">
    <property type="component" value="Unassembled WGS sequence"/>
</dbReference>
<organism evidence="2 3">
    <name type="scientific">Clostridium yunnanense</name>
    <dbReference type="NCBI Taxonomy" id="2800325"/>
    <lineage>
        <taxon>Bacteria</taxon>
        <taxon>Bacillati</taxon>
        <taxon>Bacillota</taxon>
        <taxon>Clostridia</taxon>
        <taxon>Eubacteriales</taxon>
        <taxon>Clostridiaceae</taxon>
        <taxon>Clostridium</taxon>
    </lineage>
</organism>
<name>A0ABS1EKR2_9CLOT</name>
<dbReference type="EMBL" id="JAENHN010000010">
    <property type="protein sequence ID" value="MBK1809962.1"/>
    <property type="molecule type" value="Genomic_DNA"/>
</dbReference>
<comment type="caution">
    <text evidence="2">The sequence shown here is derived from an EMBL/GenBank/DDBJ whole genome shotgun (WGS) entry which is preliminary data.</text>
</comment>
<keyword evidence="3" id="KW-1185">Reference proteome</keyword>
<protein>
    <submittedName>
        <fullName evidence="2">Uncharacterized protein</fullName>
    </submittedName>
</protein>
<evidence type="ECO:0000313" key="3">
    <source>
        <dbReference type="Proteomes" id="UP000596739"/>
    </source>
</evidence>
<reference evidence="3" key="1">
    <citation type="submission" date="2021-01" db="EMBL/GenBank/DDBJ databases">
        <title>Genome public.</title>
        <authorList>
            <person name="Liu C."/>
            <person name="Sun Q."/>
        </authorList>
    </citation>
    <scope>NUCLEOTIDE SEQUENCE [LARGE SCALE GENOMIC DNA]</scope>
    <source>
        <strain evidence="3">YIM B02505</strain>
    </source>
</reference>
<accession>A0ABS1EKR2</accession>
<evidence type="ECO:0000256" key="1">
    <source>
        <dbReference type="SAM" id="Phobius"/>
    </source>
</evidence>
<feature type="transmembrane region" description="Helical" evidence="1">
    <location>
        <begin position="18"/>
        <end position="38"/>
    </location>
</feature>